<accession>A0A2P8D3Z4</accession>
<comment type="caution">
    <text evidence="4">The sequence shown here is derived from an EMBL/GenBank/DDBJ whole genome shotgun (WGS) entry which is preliminary data.</text>
</comment>
<name>A0A2P8D3Z4_9ACTN</name>
<dbReference type="EMBL" id="PYGE01000033">
    <property type="protein sequence ID" value="PSK91899.1"/>
    <property type="molecule type" value="Genomic_DNA"/>
</dbReference>
<dbReference type="PANTHER" id="PTHR40137:SF2">
    <property type="entry name" value="PROTEIN GVPK 1"/>
    <property type="match status" value="1"/>
</dbReference>
<reference evidence="4 5" key="1">
    <citation type="submission" date="2018-03" db="EMBL/GenBank/DDBJ databases">
        <title>Genomic Encyclopedia of Archaeal and Bacterial Type Strains, Phase II (KMG-II): from individual species to whole genera.</title>
        <authorList>
            <person name="Goeker M."/>
        </authorList>
    </citation>
    <scope>NUCLEOTIDE SEQUENCE [LARGE SCALE GENOMIC DNA]</scope>
    <source>
        <strain evidence="4 5">DSM 45211</strain>
    </source>
</reference>
<gene>
    <name evidence="4" type="ORF">CLV30_13332</name>
</gene>
<comment type="subcellular location">
    <subcellularLocation>
        <location evidence="2">Gas vesicle</location>
    </subcellularLocation>
</comment>
<evidence type="ECO:0000256" key="1">
    <source>
        <dbReference type="ARBA" id="ARBA00022987"/>
    </source>
</evidence>
<sequence>MSIDGEPTLLPKRLASDADSVERDLFTLVLTVVELIRQLMERQALRRVEQGDLTDDEVDALGIALMRLEQAMAELRGRYGLTVKDLDIDLGPLGTLLSDG</sequence>
<dbReference type="RefSeq" id="WP_106540035.1">
    <property type="nucleotide sequence ID" value="NZ_PYGE01000033.1"/>
</dbReference>
<comment type="similarity">
    <text evidence="3">Belongs to the gas vesicle GvpK family.</text>
</comment>
<evidence type="ECO:0000256" key="3">
    <source>
        <dbReference type="ARBA" id="ARBA00035659"/>
    </source>
</evidence>
<keyword evidence="5" id="KW-1185">Reference proteome</keyword>
<dbReference type="Pfam" id="PF05121">
    <property type="entry name" value="GvpK"/>
    <property type="match status" value="1"/>
</dbReference>
<keyword evidence="1" id="KW-0304">Gas vesicle</keyword>
<organism evidence="4 5">
    <name type="scientific">Haloactinopolyspora alba</name>
    <dbReference type="NCBI Taxonomy" id="648780"/>
    <lineage>
        <taxon>Bacteria</taxon>
        <taxon>Bacillati</taxon>
        <taxon>Actinomycetota</taxon>
        <taxon>Actinomycetes</taxon>
        <taxon>Jiangellales</taxon>
        <taxon>Jiangellaceae</taxon>
        <taxon>Haloactinopolyspora</taxon>
    </lineage>
</organism>
<dbReference type="InterPro" id="IPR007805">
    <property type="entry name" value="GvpK"/>
</dbReference>
<dbReference type="PANTHER" id="PTHR40137">
    <property type="entry name" value="PROTEIN GVPK 1"/>
    <property type="match status" value="1"/>
</dbReference>
<evidence type="ECO:0000313" key="5">
    <source>
        <dbReference type="Proteomes" id="UP000243528"/>
    </source>
</evidence>
<dbReference type="Proteomes" id="UP000243528">
    <property type="component" value="Unassembled WGS sequence"/>
</dbReference>
<dbReference type="GO" id="GO:0031411">
    <property type="term" value="C:gas vesicle"/>
    <property type="evidence" value="ECO:0007669"/>
    <property type="project" value="UniProtKB-SubCell"/>
</dbReference>
<dbReference type="OrthoDB" id="5772958at2"/>
<dbReference type="AlphaFoldDB" id="A0A2P8D3Z4"/>
<dbReference type="GO" id="GO:0031412">
    <property type="term" value="P:gas vesicle organization"/>
    <property type="evidence" value="ECO:0007669"/>
    <property type="project" value="InterPro"/>
</dbReference>
<evidence type="ECO:0000313" key="4">
    <source>
        <dbReference type="EMBL" id="PSK91899.1"/>
    </source>
</evidence>
<evidence type="ECO:0000256" key="2">
    <source>
        <dbReference type="ARBA" id="ARBA00035108"/>
    </source>
</evidence>
<proteinExistence type="inferred from homology"/>
<protein>
    <submittedName>
        <fullName evidence="4">Gas vesicle protein GvpK</fullName>
    </submittedName>
</protein>